<name>A0A5N5SQR9_9CRUS</name>
<gene>
    <name evidence="12" type="ORF">Anas_01802</name>
</gene>
<evidence type="ECO:0000313" key="12">
    <source>
        <dbReference type="EMBL" id="KAB7496453.1"/>
    </source>
</evidence>
<evidence type="ECO:0000256" key="4">
    <source>
        <dbReference type="ARBA" id="ARBA00022475"/>
    </source>
</evidence>
<dbReference type="AlphaFoldDB" id="A0A5N5SQR9"/>
<sequence>LVVGVVLIGLAILASNAGGLMEVGFSLVGILNGPILGVFLIGFFLPNCNLKGVWTGFIGSSVLTLWLAIGGMLYRKKYKMLPFSVEECFHLNYSSVINSSIQETVNSTYSSYIEDTNVDTSFINSFYQISYTLYGIIGPVLCILLAVVVSCITGNQRIEEVSPKYVSSSVHKFFWTKEQLNTIKQNEVIHMTFNSEDKENQHEN</sequence>
<evidence type="ECO:0000256" key="1">
    <source>
        <dbReference type="ARBA" id="ARBA00004651"/>
    </source>
</evidence>
<evidence type="ECO:0000256" key="8">
    <source>
        <dbReference type="ARBA" id="ARBA00023065"/>
    </source>
</evidence>
<reference evidence="12 13" key="1">
    <citation type="journal article" date="2019" name="PLoS Biol.">
        <title>Sex chromosomes control vertical transmission of feminizing Wolbachia symbionts in an isopod.</title>
        <authorList>
            <person name="Becking T."/>
            <person name="Chebbi M.A."/>
            <person name="Giraud I."/>
            <person name="Moumen B."/>
            <person name="Laverre T."/>
            <person name="Caubet Y."/>
            <person name="Peccoud J."/>
            <person name="Gilbert C."/>
            <person name="Cordaux R."/>
        </authorList>
    </citation>
    <scope>NUCLEOTIDE SEQUENCE [LARGE SCALE GENOMIC DNA]</scope>
    <source>
        <strain evidence="12">ANa2</strain>
        <tissue evidence="12">Whole body excluding digestive tract and cuticle</tissue>
    </source>
</reference>
<accession>A0A5N5SQR9</accession>
<keyword evidence="13" id="KW-1185">Reference proteome</keyword>
<protein>
    <recommendedName>
        <fullName evidence="14">Sodium-coupled monocarboxylate transporter 2</fullName>
    </recommendedName>
</protein>
<evidence type="ECO:0000256" key="10">
    <source>
        <dbReference type="ARBA" id="ARBA00023201"/>
    </source>
</evidence>
<dbReference type="InterPro" id="IPR051163">
    <property type="entry name" value="Sodium:Solute_Symporter_SSF"/>
</dbReference>
<evidence type="ECO:0000256" key="3">
    <source>
        <dbReference type="ARBA" id="ARBA00022448"/>
    </source>
</evidence>
<organism evidence="12 13">
    <name type="scientific">Armadillidium nasatum</name>
    <dbReference type="NCBI Taxonomy" id="96803"/>
    <lineage>
        <taxon>Eukaryota</taxon>
        <taxon>Metazoa</taxon>
        <taxon>Ecdysozoa</taxon>
        <taxon>Arthropoda</taxon>
        <taxon>Crustacea</taxon>
        <taxon>Multicrustacea</taxon>
        <taxon>Malacostraca</taxon>
        <taxon>Eumalacostraca</taxon>
        <taxon>Peracarida</taxon>
        <taxon>Isopoda</taxon>
        <taxon>Oniscidea</taxon>
        <taxon>Crinocheta</taxon>
        <taxon>Armadillidiidae</taxon>
        <taxon>Armadillidium</taxon>
    </lineage>
</organism>
<feature type="transmembrane region" description="Helical" evidence="11">
    <location>
        <begin position="52"/>
        <end position="74"/>
    </location>
</feature>
<keyword evidence="6 11" id="KW-1133">Transmembrane helix</keyword>
<keyword evidence="3" id="KW-0813">Transport</keyword>
<keyword evidence="10" id="KW-0739">Sodium transport</keyword>
<evidence type="ECO:0008006" key="14">
    <source>
        <dbReference type="Google" id="ProtNLM"/>
    </source>
</evidence>
<dbReference type="InterPro" id="IPR038377">
    <property type="entry name" value="Na/Glc_symporter_sf"/>
</dbReference>
<feature type="non-terminal residue" evidence="12">
    <location>
        <position position="1"/>
    </location>
</feature>
<keyword evidence="9 11" id="KW-0472">Membrane</keyword>
<dbReference type="PANTHER" id="PTHR42985:SF40">
    <property type="entry name" value="LD47995P-RELATED"/>
    <property type="match status" value="1"/>
</dbReference>
<comment type="caution">
    <text evidence="12">The sequence shown here is derived from an EMBL/GenBank/DDBJ whole genome shotgun (WGS) entry which is preliminary data.</text>
</comment>
<keyword evidence="8" id="KW-0406">Ion transport</keyword>
<dbReference type="InterPro" id="IPR001734">
    <property type="entry name" value="Na/solute_symporter"/>
</dbReference>
<dbReference type="GO" id="GO:0006814">
    <property type="term" value="P:sodium ion transport"/>
    <property type="evidence" value="ECO:0007669"/>
    <property type="project" value="UniProtKB-KW"/>
</dbReference>
<keyword evidence="4" id="KW-1003">Cell membrane</keyword>
<comment type="similarity">
    <text evidence="2">Belongs to the sodium:solute symporter (SSF) (TC 2.A.21) family.</text>
</comment>
<dbReference type="OrthoDB" id="6132759at2759"/>
<keyword evidence="5 11" id="KW-0812">Transmembrane</keyword>
<dbReference type="Gene3D" id="1.20.1730.10">
    <property type="entry name" value="Sodium/glucose cotransporter"/>
    <property type="match status" value="1"/>
</dbReference>
<keyword evidence="7" id="KW-0915">Sodium</keyword>
<evidence type="ECO:0000313" key="13">
    <source>
        <dbReference type="Proteomes" id="UP000326759"/>
    </source>
</evidence>
<comment type="subcellular location">
    <subcellularLocation>
        <location evidence="1">Cell membrane</location>
        <topology evidence="1">Multi-pass membrane protein</topology>
    </subcellularLocation>
</comment>
<evidence type="ECO:0000256" key="9">
    <source>
        <dbReference type="ARBA" id="ARBA00023136"/>
    </source>
</evidence>
<evidence type="ECO:0000256" key="6">
    <source>
        <dbReference type="ARBA" id="ARBA00022989"/>
    </source>
</evidence>
<dbReference type="PROSITE" id="PS50283">
    <property type="entry name" value="NA_SOLUT_SYMP_3"/>
    <property type="match status" value="1"/>
</dbReference>
<evidence type="ECO:0000256" key="7">
    <source>
        <dbReference type="ARBA" id="ARBA00023053"/>
    </source>
</evidence>
<feature type="transmembrane region" description="Helical" evidence="11">
    <location>
        <begin position="27"/>
        <end position="45"/>
    </location>
</feature>
<feature type="transmembrane region" description="Helical" evidence="11">
    <location>
        <begin position="131"/>
        <end position="154"/>
    </location>
</feature>
<dbReference type="Proteomes" id="UP000326759">
    <property type="component" value="Unassembled WGS sequence"/>
</dbReference>
<evidence type="ECO:0000256" key="2">
    <source>
        <dbReference type="ARBA" id="ARBA00006434"/>
    </source>
</evidence>
<dbReference type="GO" id="GO:0015293">
    <property type="term" value="F:symporter activity"/>
    <property type="evidence" value="ECO:0007669"/>
    <property type="project" value="TreeGrafter"/>
</dbReference>
<evidence type="ECO:0000256" key="5">
    <source>
        <dbReference type="ARBA" id="ARBA00022692"/>
    </source>
</evidence>
<dbReference type="EMBL" id="SEYY01021349">
    <property type="protein sequence ID" value="KAB7496453.1"/>
    <property type="molecule type" value="Genomic_DNA"/>
</dbReference>
<dbReference type="PANTHER" id="PTHR42985">
    <property type="entry name" value="SODIUM-COUPLED MONOCARBOXYLATE TRANSPORTER"/>
    <property type="match status" value="1"/>
</dbReference>
<proteinExistence type="inferred from homology"/>
<evidence type="ECO:0000256" key="11">
    <source>
        <dbReference type="SAM" id="Phobius"/>
    </source>
</evidence>
<dbReference type="GO" id="GO:0005886">
    <property type="term" value="C:plasma membrane"/>
    <property type="evidence" value="ECO:0007669"/>
    <property type="project" value="UniProtKB-SubCell"/>
</dbReference>